<dbReference type="GO" id="GO:0005524">
    <property type="term" value="F:ATP binding"/>
    <property type="evidence" value="ECO:0007669"/>
    <property type="project" value="UniProtKB-UniRule"/>
</dbReference>
<dbReference type="GO" id="GO:0005737">
    <property type="term" value="C:cytoplasm"/>
    <property type="evidence" value="ECO:0007669"/>
    <property type="project" value="UniProtKB-SubCell"/>
</dbReference>
<evidence type="ECO:0000256" key="6">
    <source>
        <dbReference type="HAMAP-Rule" id="MF_01161"/>
    </source>
</evidence>
<keyword evidence="3 6" id="KW-0547">Nucleotide-binding</keyword>
<dbReference type="CDD" id="cd01992">
    <property type="entry name" value="TilS_N"/>
    <property type="match status" value="1"/>
</dbReference>
<comment type="domain">
    <text evidence="6">The N-terminal region contains the highly conserved SGGXDS motif, predicted to be a P-loop motif involved in ATP binding.</text>
</comment>
<evidence type="ECO:0000256" key="5">
    <source>
        <dbReference type="ARBA" id="ARBA00048539"/>
    </source>
</evidence>
<gene>
    <name evidence="6 8" type="primary">tilS</name>
    <name evidence="8" type="ORF">FOY91_11520</name>
</gene>
<evidence type="ECO:0000313" key="9">
    <source>
        <dbReference type="Proteomes" id="UP000318681"/>
    </source>
</evidence>
<dbReference type="GO" id="GO:0032267">
    <property type="term" value="F:tRNA(Ile)-lysidine synthase activity"/>
    <property type="evidence" value="ECO:0007669"/>
    <property type="project" value="UniProtKB-EC"/>
</dbReference>
<dbReference type="InterPro" id="IPR011063">
    <property type="entry name" value="TilS/TtcA_N"/>
</dbReference>
<dbReference type="NCBIfam" id="TIGR02432">
    <property type="entry name" value="lysidine_TilS_N"/>
    <property type="match status" value="1"/>
</dbReference>
<comment type="catalytic activity">
    <reaction evidence="5 6">
        <text>cytidine(34) in tRNA(Ile2) + L-lysine + ATP = lysidine(34) in tRNA(Ile2) + AMP + diphosphate + H(+)</text>
        <dbReference type="Rhea" id="RHEA:43744"/>
        <dbReference type="Rhea" id="RHEA-COMP:10625"/>
        <dbReference type="Rhea" id="RHEA-COMP:10670"/>
        <dbReference type="ChEBI" id="CHEBI:15378"/>
        <dbReference type="ChEBI" id="CHEBI:30616"/>
        <dbReference type="ChEBI" id="CHEBI:32551"/>
        <dbReference type="ChEBI" id="CHEBI:33019"/>
        <dbReference type="ChEBI" id="CHEBI:82748"/>
        <dbReference type="ChEBI" id="CHEBI:83665"/>
        <dbReference type="ChEBI" id="CHEBI:456215"/>
        <dbReference type="EC" id="6.3.4.19"/>
    </reaction>
</comment>
<reference evidence="8 9" key="1">
    <citation type="submission" date="2019-07" db="EMBL/GenBank/DDBJ databases">
        <title>Sphingomonas solaris sp. nov., isolated from a solar panel from Boston, Massachusetts.</title>
        <authorList>
            <person name="Tanner K."/>
            <person name="Pascual J."/>
            <person name="Mancuso C."/>
            <person name="Pereto J."/>
            <person name="Khalil A."/>
            <person name="Vilanova C."/>
        </authorList>
    </citation>
    <scope>NUCLEOTIDE SEQUENCE [LARGE SCALE GENOMIC DNA]</scope>
    <source>
        <strain evidence="8 9">R4DWN</strain>
    </source>
</reference>
<comment type="similarity">
    <text evidence="6">Belongs to the tRNA(Ile)-lysidine synthase family.</text>
</comment>
<comment type="function">
    <text evidence="6">Ligates lysine onto the cytidine present at position 34 of the AUA codon-specific tRNA(Ile) that contains the anticodon CAU, in an ATP-dependent manner. Cytidine is converted to lysidine, thus changing the amino acid specificity of the tRNA from methionine to isoleucine.</text>
</comment>
<dbReference type="AlphaFoldDB" id="A0A558R2T3"/>
<proteinExistence type="inferred from homology"/>
<dbReference type="InterPro" id="IPR012094">
    <property type="entry name" value="tRNA_Ile_lys_synt"/>
</dbReference>
<keyword evidence="9" id="KW-1185">Reference proteome</keyword>
<evidence type="ECO:0000256" key="1">
    <source>
        <dbReference type="ARBA" id="ARBA00022598"/>
    </source>
</evidence>
<dbReference type="GO" id="GO:0006400">
    <property type="term" value="P:tRNA modification"/>
    <property type="evidence" value="ECO:0007669"/>
    <property type="project" value="UniProtKB-UniRule"/>
</dbReference>
<accession>A0A558R2T3</accession>
<feature type="binding site" evidence="6">
    <location>
        <begin position="33"/>
        <end position="38"/>
    </location>
    <ligand>
        <name>ATP</name>
        <dbReference type="ChEBI" id="CHEBI:30616"/>
    </ligand>
</feature>
<protein>
    <recommendedName>
        <fullName evidence="6">tRNA(Ile)-lysidine synthase</fullName>
        <ecNumber evidence="6">6.3.4.19</ecNumber>
    </recommendedName>
    <alternativeName>
        <fullName evidence="6">tRNA(Ile)-2-lysyl-cytidine synthase</fullName>
    </alternativeName>
    <alternativeName>
        <fullName evidence="6">tRNA(Ile)-lysidine synthetase</fullName>
    </alternativeName>
</protein>
<keyword evidence="2 6" id="KW-0819">tRNA processing</keyword>
<dbReference type="RefSeq" id="WP_145151758.1">
    <property type="nucleotide sequence ID" value="NZ_VNIM01000043.1"/>
</dbReference>
<comment type="subcellular location">
    <subcellularLocation>
        <location evidence="6">Cytoplasm</location>
    </subcellularLocation>
</comment>
<name>A0A558R2T3_9SPHN</name>
<dbReference type="InterPro" id="IPR014729">
    <property type="entry name" value="Rossmann-like_a/b/a_fold"/>
</dbReference>
<organism evidence="8 9">
    <name type="scientific">Alterirhizorhabdus solaris</name>
    <dbReference type="NCBI Taxonomy" id="2529389"/>
    <lineage>
        <taxon>Bacteria</taxon>
        <taxon>Pseudomonadati</taxon>
        <taxon>Pseudomonadota</taxon>
        <taxon>Alphaproteobacteria</taxon>
        <taxon>Sphingomonadales</taxon>
        <taxon>Rhizorhabdaceae</taxon>
        <taxon>Alterirhizorhabdus</taxon>
    </lineage>
</organism>
<dbReference type="EMBL" id="VNIM01000043">
    <property type="protein sequence ID" value="TVV73677.1"/>
    <property type="molecule type" value="Genomic_DNA"/>
</dbReference>
<dbReference type="Proteomes" id="UP000318681">
    <property type="component" value="Unassembled WGS sequence"/>
</dbReference>
<comment type="caution">
    <text evidence="8">The sequence shown here is derived from an EMBL/GenBank/DDBJ whole genome shotgun (WGS) entry which is preliminary data.</text>
</comment>
<evidence type="ECO:0000256" key="4">
    <source>
        <dbReference type="ARBA" id="ARBA00022840"/>
    </source>
</evidence>
<keyword evidence="1 6" id="KW-0436">Ligase</keyword>
<dbReference type="PANTHER" id="PTHR43033">
    <property type="entry name" value="TRNA(ILE)-LYSIDINE SYNTHASE-RELATED"/>
    <property type="match status" value="1"/>
</dbReference>
<dbReference type="InterPro" id="IPR012795">
    <property type="entry name" value="tRNA_Ile_lys_synt_N"/>
</dbReference>
<evidence type="ECO:0000313" key="8">
    <source>
        <dbReference type="EMBL" id="TVV73677.1"/>
    </source>
</evidence>
<evidence type="ECO:0000256" key="2">
    <source>
        <dbReference type="ARBA" id="ARBA00022694"/>
    </source>
</evidence>
<dbReference type="Pfam" id="PF01171">
    <property type="entry name" value="ATP_bind_3"/>
    <property type="match status" value="1"/>
</dbReference>
<dbReference type="PANTHER" id="PTHR43033:SF1">
    <property type="entry name" value="TRNA(ILE)-LYSIDINE SYNTHASE-RELATED"/>
    <property type="match status" value="1"/>
</dbReference>
<dbReference type="HAMAP" id="MF_01161">
    <property type="entry name" value="tRNA_Ile_lys_synt"/>
    <property type="match status" value="1"/>
</dbReference>
<dbReference type="Gene3D" id="3.40.50.620">
    <property type="entry name" value="HUPs"/>
    <property type="match status" value="1"/>
</dbReference>
<keyword evidence="6" id="KW-0963">Cytoplasm</keyword>
<keyword evidence="4 6" id="KW-0067">ATP-binding</keyword>
<dbReference type="OrthoDB" id="9807403at2"/>
<dbReference type="EC" id="6.3.4.19" evidence="6"/>
<feature type="domain" description="tRNA(Ile)-lysidine/2-thiocytidine synthase N-terminal" evidence="7">
    <location>
        <begin position="29"/>
        <end position="213"/>
    </location>
</feature>
<sequence>MNPPDPALVARFKDALGTLMPGSDDARLGLAVSGGPDSLALLLLAWAACPGRVEAATVDHGLRPEAGAEAEMVQGVCDRLGVRHVTLRRSAPLAQGRGVQAAARELRYTAMASWCGERRLAALLTGHHADDQAETLLMRLRRGAGIDGLAGVRPVRPIAAPEASLPDRRVVVLRPLLGFTRAELAAVAGRAGLDPVDDPSNRDAGYDRTHARRLLAETGWIDPRRIAASAANLAEAAHALDWAARQEFARRVRDDGAQGLTFDPEGLPGEILRRVVEFILADIARPAPGPACHTPAAPLRGPELSRFIARLTAGRTATLGRVLARPGLRWRFTVAPPRRT</sequence>
<dbReference type="SUPFAM" id="SSF52402">
    <property type="entry name" value="Adenine nucleotide alpha hydrolases-like"/>
    <property type="match status" value="1"/>
</dbReference>
<evidence type="ECO:0000259" key="7">
    <source>
        <dbReference type="Pfam" id="PF01171"/>
    </source>
</evidence>
<evidence type="ECO:0000256" key="3">
    <source>
        <dbReference type="ARBA" id="ARBA00022741"/>
    </source>
</evidence>